<dbReference type="EMBL" id="FQZQ01000011">
    <property type="protein sequence ID" value="SHJ63246.1"/>
    <property type="molecule type" value="Genomic_DNA"/>
</dbReference>
<evidence type="ECO:0000313" key="3">
    <source>
        <dbReference type="Proteomes" id="UP000183982"/>
    </source>
</evidence>
<keyword evidence="1" id="KW-0472">Membrane</keyword>
<dbReference type="Pfam" id="PF10658">
    <property type="entry name" value="DUF2484"/>
    <property type="match status" value="1"/>
</dbReference>
<feature type="transmembrane region" description="Helical" evidence="1">
    <location>
        <begin position="29"/>
        <end position="47"/>
    </location>
</feature>
<proteinExistence type="predicted"/>
<dbReference type="AlphaFoldDB" id="A0A1M6KWG0"/>
<name>A0A1M6KWG0_9RHOB</name>
<dbReference type="STRING" id="1470563.SAMN05444000_11111"/>
<evidence type="ECO:0008006" key="4">
    <source>
        <dbReference type="Google" id="ProtNLM"/>
    </source>
</evidence>
<dbReference type="Proteomes" id="UP000183982">
    <property type="component" value="Unassembled WGS sequence"/>
</dbReference>
<gene>
    <name evidence="2" type="ORF">SAMN05444000_11111</name>
</gene>
<dbReference type="InterPro" id="IPR018919">
    <property type="entry name" value="DUF2484"/>
</dbReference>
<organism evidence="2 3">
    <name type="scientific">Shimia gijangensis</name>
    <dbReference type="NCBI Taxonomy" id="1470563"/>
    <lineage>
        <taxon>Bacteria</taxon>
        <taxon>Pseudomonadati</taxon>
        <taxon>Pseudomonadota</taxon>
        <taxon>Alphaproteobacteria</taxon>
        <taxon>Rhodobacterales</taxon>
        <taxon>Roseobacteraceae</taxon>
    </lineage>
</organism>
<protein>
    <recommendedName>
        <fullName evidence="4">DUF2484 family protein</fullName>
    </recommendedName>
</protein>
<evidence type="ECO:0000256" key="1">
    <source>
        <dbReference type="SAM" id="Phobius"/>
    </source>
</evidence>
<keyword evidence="3" id="KW-1185">Reference proteome</keyword>
<keyword evidence="1" id="KW-1133">Transmembrane helix</keyword>
<sequence>MNLSLILALIWMLAANVRAMFPSKDNLWRFAYGLIAIGVPILIYVWWQNGIWIALVFLVAAMWIMRWPVIYTWRWIKERLVRS</sequence>
<accession>A0A1M6KWG0</accession>
<keyword evidence="1" id="KW-0812">Transmembrane</keyword>
<dbReference type="OrthoDB" id="7862849at2"/>
<reference evidence="3" key="1">
    <citation type="submission" date="2016-11" db="EMBL/GenBank/DDBJ databases">
        <authorList>
            <person name="Varghese N."/>
            <person name="Submissions S."/>
        </authorList>
    </citation>
    <scope>NUCLEOTIDE SEQUENCE [LARGE SCALE GENOMIC DNA]</scope>
    <source>
        <strain evidence="3">DSM 100564</strain>
    </source>
</reference>
<feature type="transmembrane region" description="Helical" evidence="1">
    <location>
        <begin position="54"/>
        <end position="76"/>
    </location>
</feature>
<evidence type="ECO:0000313" key="2">
    <source>
        <dbReference type="EMBL" id="SHJ63246.1"/>
    </source>
</evidence>
<dbReference type="RefSeq" id="WP_073252427.1">
    <property type="nucleotide sequence ID" value="NZ_FQZQ01000011.1"/>
</dbReference>